<feature type="transmembrane region" description="Helical" evidence="7">
    <location>
        <begin position="183"/>
        <end position="200"/>
    </location>
</feature>
<keyword evidence="3 7" id="KW-0812">Transmembrane</keyword>
<keyword evidence="4 7" id="KW-1133">Transmembrane helix</keyword>
<dbReference type="Pfam" id="PF06738">
    <property type="entry name" value="ThrE"/>
    <property type="match status" value="1"/>
</dbReference>
<proteinExistence type="inferred from homology"/>
<dbReference type="GO" id="GO:0005886">
    <property type="term" value="C:plasma membrane"/>
    <property type="evidence" value="ECO:0007669"/>
    <property type="project" value="UniProtKB-SubCell"/>
</dbReference>
<accession>A0A845L3Z3</accession>
<feature type="transmembrane region" description="Helical" evidence="7">
    <location>
        <begin position="272"/>
        <end position="290"/>
    </location>
</feature>
<evidence type="ECO:0000313" key="11">
    <source>
        <dbReference type="Proteomes" id="UP000463470"/>
    </source>
</evidence>
<dbReference type="GO" id="GO:0015744">
    <property type="term" value="P:succinate transport"/>
    <property type="evidence" value="ECO:0007669"/>
    <property type="project" value="TreeGrafter"/>
</dbReference>
<feature type="transmembrane region" description="Helical" evidence="7">
    <location>
        <begin position="386"/>
        <end position="405"/>
    </location>
</feature>
<feature type="transmembrane region" description="Helical" evidence="7">
    <location>
        <begin position="297"/>
        <end position="316"/>
    </location>
</feature>
<evidence type="ECO:0000313" key="10">
    <source>
        <dbReference type="EMBL" id="MZP31003.1"/>
    </source>
</evidence>
<dbReference type="Proteomes" id="UP000463470">
    <property type="component" value="Unassembled WGS sequence"/>
</dbReference>
<feature type="domain" description="Threonine/serine exporter-like N-terminal" evidence="8">
    <location>
        <begin position="23"/>
        <end position="260"/>
    </location>
</feature>
<dbReference type="Pfam" id="PF12821">
    <property type="entry name" value="ThrE_2"/>
    <property type="match status" value="1"/>
</dbReference>
<evidence type="ECO:0000256" key="5">
    <source>
        <dbReference type="ARBA" id="ARBA00023136"/>
    </source>
</evidence>
<evidence type="ECO:0000259" key="9">
    <source>
        <dbReference type="Pfam" id="PF12821"/>
    </source>
</evidence>
<keyword evidence="5 7" id="KW-0472">Membrane</keyword>
<keyword evidence="2" id="KW-1003">Cell membrane</keyword>
<dbReference type="PANTHER" id="PTHR34390:SF2">
    <property type="entry name" value="SUCCINATE TRANSPORTER SUBUNIT YJJP-RELATED"/>
    <property type="match status" value="1"/>
</dbReference>
<feature type="transmembrane region" description="Helical" evidence="7">
    <location>
        <begin position="322"/>
        <end position="341"/>
    </location>
</feature>
<dbReference type="InterPro" id="IPR024528">
    <property type="entry name" value="ThrE_2"/>
</dbReference>
<dbReference type="PANTHER" id="PTHR34390">
    <property type="entry name" value="UPF0442 PROTEIN YJJB-RELATED"/>
    <property type="match status" value="1"/>
</dbReference>
<dbReference type="RefSeq" id="WP_161259524.1">
    <property type="nucleotide sequence ID" value="NZ_WXEY01000023.1"/>
</dbReference>
<comment type="similarity">
    <text evidence="6">Belongs to the ThrE exporter (TC 2.A.79) family.</text>
</comment>
<comment type="subcellular location">
    <subcellularLocation>
        <location evidence="1">Cell membrane</location>
        <topology evidence="1">Multi-pass membrane protein</topology>
    </subcellularLocation>
</comment>
<dbReference type="AlphaFoldDB" id="A0A845L3Z3"/>
<dbReference type="EMBL" id="WXEY01000023">
    <property type="protein sequence ID" value="MZP31003.1"/>
    <property type="molecule type" value="Genomic_DNA"/>
</dbReference>
<evidence type="ECO:0000256" key="6">
    <source>
        <dbReference type="ARBA" id="ARBA00034125"/>
    </source>
</evidence>
<dbReference type="GO" id="GO:0022857">
    <property type="term" value="F:transmembrane transporter activity"/>
    <property type="evidence" value="ECO:0007669"/>
    <property type="project" value="InterPro"/>
</dbReference>
<evidence type="ECO:0000256" key="7">
    <source>
        <dbReference type="SAM" id="Phobius"/>
    </source>
</evidence>
<sequence length="430" mass="46063">MSSSLHTIMNRATNSPVNGAIEFIVNAGRVLLESSAEVYRVQDTVQKMGTALGVDELESYVTPAGVFVSYIDSEGNPRTFFRRVSKRQVNLDRIAAVNHLSRQVARRDISLEQAFSELEIIENAPPLYSPLVKLCISAVTAAGSAAIFGGGWTECGLALLMAFVAFLLIDGTKVVAINYLRELLLGAVGTGLVLAARTAVNFDIGPVVVGVLLAAIPGAYMVNSVRDIIAGDLISGAIRGLESSGLTAALFGGAGITLAMVGTQYLSEPVEPQPPIIAVSFFVSALFSVYNQAPLRTVVSAGLTGMLSATILYLTVANEYTLILGMFWGAIAVAVASEVLARIHLVPVTVFIVGGFVPLIPGIWFFRATQFLFTGNYLYVLEPLMVGVGGIAAVGAGVAIVTAVVRHWKQNRWNIRLDWRYWRKRLNRGL</sequence>
<gene>
    <name evidence="10" type="ORF">GTO91_14895</name>
</gene>
<feature type="transmembrane region" description="Helical" evidence="7">
    <location>
        <begin position="157"/>
        <end position="176"/>
    </location>
</feature>
<evidence type="ECO:0000256" key="1">
    <source>
        <dbReference type="ARBA" id="ARBA00004651"/>
    </source>
</evidence>
<evidence type="ECO:0000259" key="8">
    <source>
        <dbReference type="Pfam" id="PF06738"/>
    </source>
</evidence>
<feature type="domain" description="Threonine/Serine exporter ThrE" evidence="9">
    <location>
        <begin position="278"/>
        <end position="403"/>
    </location>
</feature>
<feature type="transmembrane region" description="Helical" evidence="7">
    <location>
        <begin position="246"/>
        <end position="266"/>
    </location>
</feature>
<evidence type="ECO:0000256" key="3">
    <source>
        <dbReference type="ARBA" id="ARBA00022692"/>
    </source>
</evidence>
<dbReference type="OrthoDB" id="9813917at2"/>
<keyword evidence="11" id="KW-1185">Reference proteome</keyword>
<dbReference type="InterPro" id="IPR010619">
    <property type="entry name" value="ThrE-like_N"/>
</dbReference>
<feature type="transmembrane region" description="Helical" evidence="7">
    <location>
        <begin position="206"/>
        <end position="225"/>
    </location>
</feature>
<reference evidence="10 11" key="1">
    <citation type="submission" date="2020-01" db="EMBL/GenBank/DDBJ databases">
        <title>Whole-genome sequence of Heliobacterium undosum DSM 13378.</title>
        <authorList>
            <person name="Kyndt J.A."/>
            <person name="Meyer T.E."/>
        </authorList>
    </citation>
    <scope>NUCLEOTIDE SEQUENCE [LARGE SCALE GENOMIC DNA]</scope>
    <source>
        <strain evidence="10 11">DSM 13378</strain>
    </source>
</reference>
<name>A0A845L3Z3_9FIRM</name>
<evidence type="ECO:0000256" key="4">
    <source>
        <dbReference type="ARBA" id="ARBA00022989"/>
    </source>
</evidence>
<protein>
    <submittedName>
        <fullName evidence="10">Threonine/serine exporter family protein</fullName>
    </submittedName>
</protein>
<comment type="caution">
    <text evidence="10">The sequence shown here is derived from an EMBL/GenBank/DDBJ whole genome shotgun (WGS) entry which is preliminary data.</text>
</comment>
<dbReference type="InterPro" id="IPR050539">
    <property type="entry name" value="ThrE_Dicarb/AminoAcid_Exp"/>
</dbReference>
<organism evidence="10 11">
    <name type="scientific">Heliomicrobium undosum</name>
    <dbReference type="NCBI Taxonomy" id="121734"/>
    <lineage>
        <taxon>Bacteria</taxon>
        <taxon>Bacillati</taxon>
        <taxon>Bacillota</taxon>
        <taxon>Clostridia</taxon>
        <taxon>Eubacteriales</taxon>
        <taxon>Heliobacteriaceae</taxon>
        <taxon>Heliomicrobium</taxon>
    </lineage>
</organism>
<feature type="transmembrane region" description="Helical" evidence="7">
    <location>
        <begin position="348"/>
        <end position="366"/>
    </location>
</feature>
<evidence type="ECO:0000256" key="2">
    <source>
        <dbReference type="ARBA" id="ARBA00022475"/>
    </source>
</evidence>